<dbReference type="EMBL" id="SORL01000007">
    <property type="protein sequence ID" value="TDY64216.1"/>
    <property type="molecule type" value="Genomic_DNA"/>
</dbReference>
<gene>
    <name evidence="1" type="ORF">DFQ06_1121</name>
</gene>
<name>A0A4R8MJN3_9FLAO</name>
<dbReference type="Pfam" id="PF17642">
    <property type="entry name" value="TssD"/>
    <property type="match status" value="1"/>
</dbReference>
<evidence type="ECO:0008006" key="3">
    <source>
        <dbReference type="Google" id="ProtNLM"/>
    </source>
</evidence>
<protein>
    <recommendedName>
        <fullName evidence="3">Type VI secretion system needle protein Hcp</fullName>
    </recommendedName>
</protein>
<evidence type="ECO:0000313" key="1">
    <source>
        <dbReference type="EMBL" id="TDY64216.1"/>
    </source>
</evidence>
<dbReference type="Proteomes" id="UP000294824">
    <property type="component" value="Unassembled WGS sequence"/>
</dbReference>
<sequence>MSFLSKLVIGSDEMNVLDCTFEFSQGADYNGRPAEKTRGGQIKLLIESTSKTDFLDWAISPDMVKNGVITFYKRENMASLKKVEFKNAYCLHYKEHFNAIDDRAMQTQIVISAKEITIKDTTFTNNWPEKA</sequence>
<reference evidence="1 2" key="1">
    <citation type="submission" date="2019-03" db="EMBL/GenBank/DDBJ databases">
        <title>Genomic Encyclopedia of Type Strains, Phase III (KMG-III): the genomes of soil and plant-associated and newly described type strains.</title>
        <authorList>
            <person name="Whitman W."/>
        </authorList>
    </citation>
    <scope>NUCLEOTIDE SEQUENCE [LARGE SCALE GENOMIC DNA]</scope>
    <source>
        <strain evidence="1 2">CECT 8301</strain>
    </source>
</reference>
<comment type="caution">
    <text evidence="1">The sequence shown here is derived from an EMBL/GenBank/DDBJ whole genome shotgun (WGS) entry which is preliminary data.</text>
</comment>
<dbReference type="InterPro" id="IPR041408">
    <property type="entry name" value="Hcp_Tssd"/>
</dbReference>
<keyword evidence="2" id="KW-1185">Reference proteome</keyword>
<evidence type="ECO:0000313" key="2">
    <source>
        <dbReference type="Proteomes" id="UP000294824"/>
    </source>
</evidence>
<accession>A0A4R8MJN3</accession>
<dbReference type="AlphaFoldDB" id="A0A4R8MJN3"/>
<proteinExistence type="predicted"/>
<dbReference type="RefSeq" id="WP_133966489.1">
    <property type="nucleotide sequence ID" value="NZ_CANLRM010000001.1"/>
</dbReference>
<dbReference type="GO" id="GO:0033104">
    <property type="term" value="C:type VI protein secretion system complex"/>
    <property type="evidence" value="ECO:0007669"/>
    <property type="project" value="InterPro"/>
</dbReference>
<organism evidence="1 2">
    <name type="scientific">Algibacter lectus</name>
    <dbReference type="NCBI Taxonomy" id="221126"/>
    <lineage>
        <taxon>Bacteria</taxon>
        <taxon>Pseudomonadati</taxon>
        <taxon>Bacteroidota</taxon>
        <taxon>Flavobacteriia</taxon>
        <taxon>Flavobacteriales</taxon>
        <taxon>Flavobacteriaceae</taxon>
        <taxon>Algibacter</taxon>
    </lineage>
</organism>